<dbReference type="InterPro" id="IPR006202">
    <property type="entry name" value="Neur_chan_lig-bd"/>
</dbReference>
<dbReference type="EMBL" id="QNGE01000995">
    <property type="protein sequence ID" value="KAA3678694.1"/>
    <property type="molecule type" value="Genomic_DNA"/>
</dbReference>
<evidence type="ECO:0000313" key="2">
    <source>
        <dbReference type="EMBL" id="KAA3678694.1"/>
    </source>
</evidence>
<dbReference type="Pfam" id="PF02931">
    <property type="entry name" value="Neur_chan_LBD"/>
    <property type="match status" value="1"/>
</dbReference>
<dbReference type="InterPro" id="IPR036734">
    <property type="entry name" value="Neur_chan_lig-bd_sf"/>
</dbReference>
<name>A0A5J4NT72_9TREM</name>
<comment type="caution">
    <text evidence="2">The sequence shown here is derived from an EMBL/GenBank/DDBJ whole genome shotgun (WGS) entry which is preliminary data.</text>
</comment>
<proteinExistence type="predicted"/>
<dbReference type="GO" id="GO:0005230">
    <property type="term" value="F:extracellular ligand-gated monoatomic ion channel activity"/>
    <property type="evidence" value="ECO:0007669"/>
    <property type="project" value="InterPro"/>
</dbReference>
<dbReference type="AlphaFoldDB" id="A0A5J4NT72"/>
<sequence length="116" mass="13152">IVESVQRPKEQVAIRQTQLDLINGQEQNFTHTFDYVHRITDEQRLLDTILHGYDSDSRPTYEASNSVTVGFQMTLIQISKLEETVLNSKLISLSKGVQSTFACIAQLQTFEMIASC</sequence>
<organism evidence="2 3">
    <name type="scientific">Paragonimus westermani</name>
    <dbReference type="NCBI Taxonomy" id="34504"/>
    <lineage>
        <taxon>Eukaryota</taxon>
        <taxon>Metazoa</taxon>
        <taxon>Spiralia</taxon>
        <taxon>Lophotrochozoa</taxon>
        <taxon>Platyhelminthes</taxon>
        <taxon>Trematoda</taxon>
        <taxon>Digenea</taxon>
        <taxon>Plagiorchiida</taxon>
        <taxon>Troglotremata</taxon>
        <taxon>Troglotrematidae</taxon>
        <taxon>Paragonimus</taxon>
    </lineage>
</organism>
<dbReference type="Gene3D" id="2.70.170.10">
    <property type="entry name" value="Neurotransmitter-gated ion-channel ligand-binding domain"/>
    <property type="match status" value="1"/>
</dbReference>
<evidence type="ECO:0000259" key="1">
    <source>
        <dbReference type="Pfam" id="PF02931"/>
    </source>
</evidence>
<keyword evidence="3" id="KW-1185">Reference proteome</keyword>
<accession>A0A5J4NT72</accession>
<dbReference type="SUPFAM" id="SSF63712">
    <property type="entry name" value="Nicotinic receptor ligand binding domain-like"/>
    <property type="match status" value="1"/>
</dbReference>
<dbReference type="Proteomes" id="UP000324629">
    <property type="component" value="Unassembled WGS sequence"/>
</dbReference>
<feature type="domain" description="Neurotransmitter-gated ion-channel ligand-binding" evidence="1">
    <location>
        <begin position="42"/>
        <end position="84"/>
    </location>
</feature>
<gene>
    <name evidence="2" type="ORF">DEA37_0014957</name>
</gene>
<feature type="non-terminal residue" evidence="2">
    <location>
        <position position="1"/>
    </location>
</feature>
<dbReference type="GO" id="GO:0016020">
    <property type="term" value="C:membrane"/>
    <property type="evidence" value="ECO:0007669"/>
    <property type="project" value="InterPro"/>
</dbReference>
<reference evidence="2 3" key="1">
    <citation type="journal article" date="2019" name="Gigascience">
        <title>Whole-genome sequence of the oriental lung fluke Paragonimus westermani.</title>
        <authorList>
            <person name="Oey H."/>
            <person name="Zakrzewski M."/>
            <person name="Narain K."/>
            <person name="Devi K.R."/>
            <person name="Agatsuma T."/>
            <person name="Nawaratna S."/>
            <person name="Gobert G.N."/>
            <person name="Jones M.K."/>
            <person name="Ragan M.A."/>
            <person name="McManus D.P."/>
            <person name="Krause L."/>
        </authorList>
    </citation>
    <scope>NUCLEOTIDE SEQUENCE [LARGE SCALE GENOMIC DNA]</scope>
    <source>
        <strain evidence="2 3">IND2009</strain>
    </source>
</reference>
<protein>
    <recommendedName>
        <fullName evidence="1">Neurotransmitter-gated ion-channel ligand-binding domain-containing protein</fullName>
    </recommendedName>
</protein>
<evidence type="ECO:0000313" key="3">
    <source>
        <dbReference type="Proteomes" id="UP000324629"/>
    </source>
</evidence>
<feature type="non-terminal residue" evidence="2">
    <location>
        <position position="116"/>
    </location>
</feature>